<feature type="transmembrane region" description="Helical" evidence="1">
    <location>
        <begin position="100"/>
        <end position="118"/>
    </location>
</feature>
<dbReference type="AlphaFoldDB" id="A0A1G1VBA2"/>
<dbReference type="PANTHER" id="PTHR34475">
    <property type="match status" value="1"/>
</dbReference>
<keyword evidence="1" id="KW-0812">Transmembrane</keyword>
<dbReference type="GO" id="GO:0003677">
    <property type="term" value="F:DNA binding"/>
    <property type="evidence" value="ECO:0007669"/>
    <property type="project" value="InterPro"/>
</dbReference>
<organism evidence="2 3">
    <name type="scientific">Candidatus Blackburnbacteria bacterium RIFCSPLOWO2_01_FULL_40_20</name>
    <dbReference type="NCBI Taxonomy" id="1797519"/>
    <lineage>
        <taxon>Bacteria</taxon>
        <taxon>Candidatus Blackburniibacteriota</taxon>
    </lineage>
</organism>
<dbReference type="Gene3D" id="2.60.40.10">
    <property type="entry name" value="Immunoglobulins"/>
    <property type="match status" value="1"/>
</dbReference>
<gene>
    <name evidence="2" type="ORF">A3A77_05000</name>
</gene>
<dbReference type="InterPro" id="IPR013783">
    <property type="entry name" value="Ig-like_fold"/>
</dbReference>
<sequence>MKTAGDILKDAREKQEKTVSQIARQTRIKERFLEALEKCDWTSLPNFAVAQGFARNYAQAVGLSTAHVLALLRRDFPQTKIKRTTSEIHLRPKSIWTPKTTVFAVVLITLLVLSAYLAREYFLFSAPPVLDLERIVGDSKIIVVAGKTSSGAIVQINGKPILVNDNGEFETEIQRKELISSIIEIQAVSRTGKKTVTQEKIPD</sequence>
<reference evidence="2 3" key="1">
    <citation type="journal article" date="2016" name="Nat. Commun.">
        <title>Thousands of microbial genomes shed light on interconnected biogeochemical processes in an aquifer system.</title>
        <authorList>
            <person name="Anantharaman K."/>
            <person name="Brown C.T."/>
            <person name="Hug L.A."/>
            <person name="Sharon I."/>
            <person name="Castelle C.J."/>
            <person name="Probst A.J."/>
            <person name="Thomas B.C."/>
            <person name="Singh A."/>
            <person name="Wilkins M.J."/>
            <person name="Karaoz U."/>
            <person name="Brodie E.L."/>
            <person name="Williams K.H."/>
            <person name="Hubbard S.S."/>
            <person name="Banfield J.F."/>
        </authorList>
    </citation>
    <scope>NUCLEOTIDE SEQUENCE [LARGE SCALE GENOMIC DNA]</scope>
</reference>
<dbReference type="Gene3D" id="1.10.260.40">
    <property type="entry name" value="lambda repressor-like DNA-binding domains"/>
    <property type="match status" value="1"/>
</dbReference>
<keyword evidence="1" id="KW-1133">Transmembrane helix</keyword>
<dbReference type="Pfam" id="PF13413">
    <property type="entry name" value="HTH_25"/>
    <property type="match status" value="1"/>
</dbReference>
<dbReference type="Proteomes" id="UP000178659">
    <property type="component" value="Unassembled WGS sequence"/>
</dbReference>
<dbReference type="PANTHER" id="PTHR34475:SF1">
    <property type="entry name" value="CYTOSKELETON PROTEIN RODZ"/>
    <property type="match status" value="1"/>
</dbReference>
<name>A0A1G1VBA2_9BACT</name>
<evidence type="ECO:0000256" key="1">
    <source>
        <dbReference type="SAM" id="Phobius"/>
    </source>
</evidence>
<evidence type="ECO:0000313" key="2">
    <source>
        <dbReference type="EMBL" id="OGY12606.1"/>
    </source>
</evidence>
<protein>
    <recommendedName>
        <fullName evidence="4">DUF4115 domain-containing protein</fullName>
    </recommendedName>
</protein>
<dbReference type="EMBL" id="MHCC01000026">
    <property type="protein sequence ID" value="OGY12606.1"/>
    <property type="molecule type" value="Genomic_DNA"/>
</dbReference>
<evidence type="ECO:0000313" key="3">
    <source>
        <dbReference type="Proteomes" id="UP000178659"/>
    </source>
</evidence>
<dbReference type="InterPro" id="IPR050400">
    <property type="entry name" value="Bact_Cytoskel_RodZ"/>
</dbReference>
<comment type="caution">
    <text evidence="2">The sequence shown here is derived from an EMBL/GenBank/DDBJ whole genome shotgun (WGS) entry which is preliminary data.</text>
</comment>
<evidence type="ECO:0008006" key="4">
    <source>
        <dbReference type="Google" id="ProtNLM"/>
    </source>
</evidence>
<keyword evidence="1" id="KW-0472">Membrane</keyword>
<proteinExistence type="predicted"/>
<dbReference type="InterPro" id="IPR010982">
    <property type="entry name" value="Lambda_DNA-bd_dom_sf"/>
</dbReference>
<accession>A0A1G1VBA2</accession>